<keyword evidence="3" id="KW-0963">Cytoplasm</keyword>
<dbReference type="Pfam" id="PF01546">
    <property type="entry name" value="Peptidase_M20"/>
    <property type="match status" value="1"/>
</dbReference>
<dbReference type="CDD" id="cd03894">
    <property type="entry name" value="M20_ArgE"/>
    <property type="match status" value="1"/>
</dbReference>
<feature type="domain" description="Peptidase M20 dimerisation" evidence="10">
    <location>
        <begin position="178"/>
        <end position="287"/>
    </location>
</feature>
<accession>A0A1Z4VP75</accession>
<dbReference type="OrthoDB" id="3665926at2"/>
<dbReference type="PANTHER" id="PTHR43808:SF1">
    <property type="entry name" value="ACETYLORNITHINE DEACETYLASE"/>
    <property type="match status" value="1"/>
</dbReference>
<dbReference type="GO" id="GO:0006526">
    <property type="term" value="P:L-arginine biosynthetic process"/>
    <property type="evidence" value="ECO:0007669"/>
    <property type="project" value="UniProtKB-KW"/>
</dbReference>
<keyword evidence="6" id="KW-0479">Metal-binding</keyword>
<dbReference type="NCBIfam" id="TIGR01892">
    <property type="entry name" value="AcOrn-deacetyl"/>
    <property type="match status" value="1"/>
</dbReference>
<dbReference type="AlphaFoldDB" id="A0A1Z4VP75"/>
<keyword evidence="9" id="KW-0170">Cobalt</keyword>
<dbReference type="Gene3D" id="3.30.70.360">
    <property type="match status" value="1"/>
</dbReference>
<dbReference type="InterPro" id="IPR002933">
    <property type="entry name" value="Peptidase_M20"/>
</dbReference>
<dbReference type="Gene3D" id="3.40.630.10">
    <property type="entry name" value="Zn peptidases"/>
    <property type="match status" value="1"/>
</dbReference>
<dbReference type="GO" id="GO:0005737">
    <property type="term" value="C:cytoplasm"/>
    <property type="evidence" value="ECO:0007669"/>
    <property type="project" value="UniProtKB-SubCell"/>
</dbReference>
<dbReference type="GO" id="GO:0046872">
    <property type="term" value="F:metal ion binding"/>
    <property type="evidence" value="ECO:0007669"/>
    <property type="project" value="UniProtKB-KW"/>
</dbReference>
<reference evidence="11 12" key="1">
    <citation type="submission" date="2017-05" db="EMBL/GenBank/DDBJ databases">
        <title>Thiocyanate degradation by Thiohalobacter thiocyanaticus FOKN1.</title>
        <authorList>
            <person name="Oshiki M."/>
            <person name="Fukushima T."/>
            <person name="Kawano S."/>
            <person name="Nakagawa J."/>
        </authorList>
    </citation>
    <scope>NUCLEOTIDE SEQUENCE [LARGE SCALE GENOMIC DNA]</scope>
    <source>
        <strain evidence="11 12">FOKN1</strain>
    </source>
</reference>
<dbReference type="RefSeq" id="WP_096364994.1">
    <property type="nucleotide sequence ID" value="NZ_AP018052.1"/>
</dbReference>
<dbReference type="InterPro" id="IPR011650">
    <property type="entry name" value="Peptidase_M20_dimer"/>
</dbReference>
<dbReference type="HAMAP" id="MF_01108">
    <property type="entry name" value="ArgE"/>
    <property type="match status" value="1"/>
</dbReference>
<dbReference type="PANTHER" id="PTHR43808">
    <property type="entry name" value="ACETYLORNITHINE DEACETYLASE"/>
    <property type="match status" value="1"/>
</dbReference>
<comment type="subcellular location">
    <subcellularLocation>
        <location evidence="1">Cytoplasm</location>
    </subcellularLocation>
</comment>
<dbReference type="FunFam" id="3.30.70.360:FF:000003">
    <property type="entry name" value="Acetylornithine deacetylase"/>
    <property type="match status" value="1"/>
</dbReference>
<dbReference type="EMBL" id="AP018052">
    <property type="protein sequence ID" value="BAZ93222.1"/>
    <property type="molecule type" value="Genomic_DNA"/>
</dbReference>
<evidence type="ECO:0000256" key="9">
    <source>
        <dbReference type="ARBA" id="ARBA00023285"/>
    </source>
</evidence>
<evidence type="ECO:0000313" key="11">
    <source>
        <dbReference type="EMBL" id="BAZ93222.1"/>
    </source>
</evidence>
<dbReference type="InterPro" id="IPR050072">
    <property type="entry name" value="Peptidase_M20A"/>
</dbReference>
<dbReference type="SUPFAM" id="SSF55031">
    <property type="entry name" value="Bacterial exopeptidase dimerisation domain"/>
    <property type="match status" value="1"/>
</dbReference>
<evidence type="ECO:0000313" key="12">
    <source>
        <dbReference type="Proteomes" id="UP000218765"/>
    </source>
</evidence>
<keyword evidence="4" id="KW-0055">Arginine biosynthesis</keyword>
<keyword evidence="5" id="KW-0028">Amino-acid biosynthesis</keyword>
<dbReference type="Proteomes" id="UP000218765">
    <property type="component" value="Chromosome"/>
</dbReference>
<dbReference type="Pfam" id="PF07687">
    <property type="entry name" value="M20_dimer"/>
    <property type="match status" value="1"/>
</dbReference>
<evidence type="ECO:0000256" key="8">
    <source>
        <dbReference type="ARBA" id="ARBA00022833"/>
    </source>
</evidence>
<evidence type="ECO:0000256" key="6">
    <source>
        <dbReference type="ARBA" id="ARBA00022723"/>
    </source>
</evidence>
<sequence>MHTSPPDLMDMLTALIGTPSISSVNPDFDQGNRRVVELLASWLDDLGFAVEVQSLPGHADKANLIARLGTGEGGLVLAGHTDTVPCDPELWTHDPFRLTEADNRLYGLGTSDMKSFLGLAVEAARELHTRTLKEPLYIVATADEESSMLGARTLVECGRPRARHAIIGEPTGLRPIRTHKGILMEAIRLRGRSGHSSDPALGVNALEGMHRVLGEILGWREDLQAKYRNPLFKVPVPTLNLGHIHGGDNPNRICGECELHIDLRPLPGMNLDDLRTELRSRLERLLADSPLKLDVIPLFEGTPAMETPADAPIVQLAERLTGAPAEAVAFGTEGPYFNQLGTQTVILGPGDIDQAHQPDEYLGLERIAPTLDLLEQFIISCCLAPAR</sequence>
<evidence type="ECO:0000256" key="7">
    <source>
        <dbReference type="ARBA" id="ARBA00022801"/>
    </source>
</evidence>
<evidence type="ECO:0000256" key="4">
    <source>
        <dbReference type="ARBA" id="ARBA00022571"/>
    </source>
</evidence>
<gene>
    <name evidence="11" type="ORF">FOKN1_0820</name>
</gene>
<proteinExistence type="inferred from homology"/>
<evidence type="ECO:0000256" key="1">
    <source>
        <dbReference type="ARBA" id="ARBA00004496"/>
    </source>
</evidence>
<organism evidence="11 12">
    <name type="scientific">Thiohalobacter thiocyanaticus</name>
    <dbReference type="NCBI Taxonomy" id="585455"/>
    <lineage>
        <taxon>Bacteria</taxon>
        <taxon>Pseudomonadati</taxon>
        <taxon>Pseudomonadota</taxon>
        <taxon>Gammaproteobacteria</taxon>
        <taxon>Thiohalobacterales</taxon>
        <taxon>Thiohalobacteraceae</taxon>
        <taxon>Thiohalobacter</taxon>
    </lineage>
</organism>
<protein>
    <submittedName>
        <fullName evidence="11">Acetylornithine deacetylase</fullName>
    </submittedName>
</protein>
<dbReference type="InterPro" id="IPR036264">
    <property type="entry name" value="Bact_exopeptidase_dim_dom"/>
</dbReference>
<dbReference type="InterPro" id="IPR010169">
    <property type="entry name" value="AcOrn-deacetyl"/>
</dbReference>
<keyword evidence="7" id="KW-0378">Hydrolase</keyword>
<evidence type="ECO:0000256" key="3">
    <source>
        <dbReference type="ARBA" id="ARBA00022490"/>
    </source>
</evidence>
<keyword evidence="12" id="KW-1185">Reference proteome</keyword>
<dbReference type="SUPFAM" id="SSF53187">
    <property type="entry name" value="Zn-dependent exopeptidases"/>
    <property type="match status" value="1"/>
</dbReference>
<comment type="similarity">
    <text evidence="2">Belongs to the peptidase M20A family. ArgE subfamily.</text>
</comment>
<evidence type="ECO:0000256" key="2">
    <source>
        <dbReference type="ARBA" id="ARBA00005691"/>
    </source>
</evidence>
<evidence type="ECO:0000256" key="5">
    <source>
        <dbReference type="ARBA" id="ARBA00022605"/>
    </source>
</evidence>
<evidence type="ECO:0000259" key="10">
    <source>
        <dbReference type="Pfam" id="PF07687"/>
    </source>
</evidence>
<dbReference type="GO" id="GO:0008777">
    <property type="term" value="F:acetylornithine deacetylase activity"/>
    <property type="evidence" value="ECO:0007669"/>
    <property type="project" value="TreeGrafter"/>
</dbReference>
<name>A0A1Z4VP75_9GAMM</name>
<dbReference type="NCBIfam" id="NF003474">
    <property type="entry name" value="PRK05111.1"/>
    <property type="match status" value="1"/>
</dbReference>
<keyword evidence="8" id="KW-0862">Zinc</keyword>
<dbReference type="KEGG" id="ttc:FOKN1_0820"/>